<evidence type="ECO:0000256" key="12">
    <source>
        <dbReference type="ARBA" id="ARBA00023212"/>
    </source>
</evidence>
<evidence type="ECO:0000256" key="4">
    <source>
        <dbReference type="ARBA" id="ARBA00022475"/>
    </source>
</evidence>
<keyword evidence="11" id="KW-0325">Glycoprotein</keyword>
<evidence type="ECO:0000256" key="3">
    <source>
        <dbReference type="ARBA" id="ARBA00007574"/>
    </source>
</evidence>
<dbReference type="Pfam" id="PF04790">
    <property type="entry name" value="Sarcoglycan_1"/>
    <property type="match status" value="1"/>
</dbReference>
<evidence type="ECO:0000256" key="8">
    <source>
        <dbReference type="ARBA" id="ARBA00022989"/>
    </source>
</evidence>
<evidence type="ECO:0000256" key="11">
    <source>
        <dbReference type="ARBA" id="ARBA00023180"/>
    </source>
</evidence>
<keyword evidence="9" id="KW-0472">Membrane</keyword>
<comment type="subcellular location">
    <subcellularLocation>
        <location evidence="2">Cell membrane</location>
        <location evidence="2">Sarcolemma</location>
        <topology evidence="2">Single-pass type II membrane protein</topology>
    </subcellularLocation>
    <subcellularLocation>
        <location evidence="1">Cytoplasm</location>
        <location evidence="1">Cytoskeleton</location>
    </subcellularLocation>
</comment>
<evidence type="ECO:0000256" key="10">
    <source>
        <dbReference type="ARBA" id="ARBA00023157"/>
    </source>
</evidence>
<protein>
    <submittedName>
        <fullName evidence="13">Uncharacterized protein</fullName>
    </submittedName>
</protein>
<dbReference type="EMBL" id="JAHRIQ010095424">
    <property type="protein sequence ID" value="MEQ2252625.1"/>
    <property type="molecule type" value="Genomic_DNA"/>
</dbReference>
<keyword evidence="8" id="KW-1133">Transmembrane helix</keyword>
<dbReference type="Proteomes" id="UP001482620">
    <property type="component" value="Unassembled WGS sequence"/>
</dbReference>
<keyword evidence="14" id="KW-1185">Reference proteome</keyword>
<evidence type="ECO:0000256" key="9">
    <source>
        <dbReference type="ARBA" id="ARBA00023136"/>
    </source>
</evidence>
<keyword evidence="6" id="KW-0812">Transmembrane</keyword>
<organism evidence="13 14">
    <name type="scientific">Ilyodon furcidens</name>
    <name type="common">goldbreast splitfin</name>
    <dbReference type="NCBI Taxonomy" id="33524"/>
    <lineage>
        <taxon>Eukaryota</taxon>
        <taxon>Metazoa</taxon>
        <taxon>Chordata</taxon>
        <taxon>Craniata</taxon>
        <taxon>Vertebrata</taxon>
        <taxon>Euteleostomi</taxon>
        <taxon>Actinopterygii</taxon>
        <taxon>Neopterygii</taxon>
        <taxon>Teleostei</taxon>
        <taxon>Neoteleostei</taxon>
        <taxon>Acanthomorphata</taxon>
        <taxon>Ovalentaria</taxon>
        <taxon>Atherinomorphae</taxon>
        <taxon>Cyprinodontiformes</taxon>
        <taxon>Goodeidae</taxon>
        <taxon>Ilyodon</taxon>
    </lineage>
</organism>
<dbReference type="PANTHER" id="PTHR12939">
    <property type="entry name" value="SARCOGLYCAN"/>
    <property type="match status" value="1"/>
</dbReference>
<name>A0ABV0V5K0_9TELE</name>
<evidence type="ECO:0000313" key="14">
    <source>
        <dbReference type="Proteomes" id="UP001482620"/>
    </source>
</evidence>
<evidence type="ECO:0000256" key="5">
    <source>
        <dbReference type="ARBA" id="ARBA00022490"/>
    </source>
</evidence>
<dbReference type="InterPro" id="IPR006875">
    <property type="entry name" value="Sarcoglycan"/>
</dbReference>
<comment type="caution">
    <text evidence="13">The sequence shown here is derived from an EMBL/GenBank/DDBJ whole genome shotgun (WGS) entry which is preliminary data.</text>
</comment>
<dbReference type="InterPro" id="IPR039972">
    <property type="entry name" value="Sarcoglycan_gamma/delta/zeta"/>
</dbReference>
<evidence type="ECO:0000313" key="13">
    <source>
        <dbReference type="EMBL" id="MEQ2252625.1"/>
    </source>
</evidence>
<accession>A0ABV0V5K0</accession>
<keyword evidence="10" id="KW-1015">Disulfide bond</keyword>
<gene>
    <name evidence="13" type="ORF">ILYODFUR_023702</name>
</gene>
<evidence type="ECO:0000256" key="6">
    <source>
        <dbReference type="ARBA" id="ARBA00022692"/>
    </source>
</evidence>
<keyword evidence="5" id="KW-0963">Cytoplasm</keyword>
<sequence>MHFKPFKINTFLIILCVSLFYTLPFQDSLFVLRSERNVTLNARNHQGQLTGQLTVGPEGVEAQCQRLEVRSRDDGRLLFSADEEKVTMTTEKFTVTGSEGVVFGHSVETPLIQATTSEDLR</sequence>
<keyword evidence="12" id="KW-0206">Cytoskeleton</keyword>
<keyword evidence="4" id="KW-1003">Cell membrane</keyword>
<dbReference type="PANTHER" id="PTHR12939:SF5">
    <property type="entry name" value="ZETA-SARCOGLYCAN"/>
    <property type="match status" value="1"/>
</dbReference>
<keyword evidence="7" id="KW-0735">Signal-anchor</keyword>
<comment type="similarity">
    <text evidence="3">Belongs to the sarcoglycan beta/delta/gamma/zeta family.</text>
</comment>
<evidence type="ECO:0000256" key="2">
    <source>
        <dbReference type="ARBA" id="ARBA00004274"/>
    </source>
</evidence>
<evidence type="ECO:0000256" key="1">
    <source>
        <dbReference type="ARBA" id="ARBA00004245"/>
    </source>
</evidence>
<reference evidence="13 14" key="1">
    <citation type="submission" date="2021-06" db="EMBL/GenBank/DDBJ databases">
        <authorList>
            <person name="Palmer J.M."/>
        </authorList>
    </citation>
    <scope>NUCLEOTIDE SEQUENCE [LARGE SCALE GENOMIC DNA]</scope>
    <source>
        <strain evidence="14">if_2019</strain>
        <tissue evidence="13">Muscle</tissue>
    </source>
</reference>
<proteinExistence type="inferred from homology"/>
<evidence type="ECO:0000256" key="7">
    <source>
        <dbReference type="ARBA" id="ARBA00022968"/>
    </source>
</evidence>